<dbReference type="GO" id="GO:0003677">
    <property type="term" value="F:DNA binding"/>
    <property type="evidence" value="ECO:0007669"/>
    <property type="project" value="InterPro"/>
</dbReference>
<dbReference type="InterPro" id="IPR010982">
    <property type="entry name" value="Lambda_DNA-bd_dom_sf"/>
</dbReference>
<sequence>MSGSRVGESRPRPPSTRPPSVAFSRWPRRSGYPSRTRRAPCRIGGGGVGADDLPVGRRVARWRVRRRMTQQMLADRLGKSKSWVDKVERGVRALDRYSVIQEIAEVLRVDPAVLLGTRLPSSARVGEGDGVDGLRAALARYHVAAGVVSSAELRRHVEHAWLTYQHAHYAQVVRTLPGLLDAVRSRYATAPEGAAELLVQTYRVASAVLVKLGEADLGWLAADRAMAVAGDDPVLAGTAAVAVGQALRALSRGQLALAATVAAARRVAPRPVRDATVARQALCGTLLLQAALAAAEHGDTHRADELIDLTAEIATRVGGGDDPHRICFGPVVVELARVVAAVEVGDGGEAVYRHEQVIRREGWRLLPAEYRAAYLVDAARAYLQVGDLFGAGRVLVDADGIAPAEVRCRPAARAVIAEIARGRPTVAGVARLATLVGLTR</sequence>
<name>A0A246RJA5_9ACTN</name>
<proteinExistence type="predicted"/>
<evidence type="ECO:0000256" key="1">
    <source>
        <dbReference type="SAM" id="MobiDB-lite"/>
    </source>
</evidence>
<evidence type="ECO:0000313" key="3">
    <source>
        <dbReference type="EMBL" id="OWV04827.1"/>
    </source>
</evidence>
<feature type="domain" description="HTH cro/C1-type" evidence="2">
    <location>
        <begin position="59"/>
        <end position="114"/>
    </location>
</feature>
<dbReference type="OrthoDB" id="3356937at2"/>
<gene>
    <name evidence="3" type="ORF">B5D80_19100</name>
</gene>
<dbReference type="InterPro" id="IPR001387">
    <property type="entry name" value="Cro/C1-type_HTH"/>
</dbReference>
<dbReference type="CDD" id="cd00093">
    <property type="entry name" value="HTH_XRE"/>
    <property type="match status" value="1"/>
</dbReference>
<reference evidence="3 4" key="1">
    <citation type="submission" date="2017-03" db="EMBL/GenBank/DDBJ databases">
        <title>Whole genome sequence of Micromonospora wenchangensis, isolated from mangrove soil.</title>
        <authorList>
            <person name="Yang H."/>
        </authorList>
    </citation>
    <scope>NUCLEOTIDE SEQUENCE [LARGE SCALE GENOMIC DNA]</scope>
    <source>
        <strain evidence="3 4">CCTCC AA 2012002</strain>
    </source>
</reference>
<organism evidence="3 4">
    <name type="scientific">Micromonospora wenchangensis</name>
    <dbReference type="NCBI Taxonomy" id="1185415"/>
    <lineage>
        <taxon>Bacteria</taxon>
        <taxon>Bacillati</taxon>
        <taxon>Actinomycetota</taxon>
        <taxon>Actinomycetes</taxon>
        <taxon>Micromonosporales</taxon>
        <taxon>Micromonosporaceae</taxon>
        <taxon>Micromonospora</taxon>
    </lineage>
</organism>
<keyword evidence="4" id="KW-1185">Reference proteome</keyword>
<dbReference type="AlphaFoldDB" id="A0A246RJA5"/>
<dbReference type="Pfam" id="PF13560">
    <property type="entry name" value="HTH_31"/>
    <property type="match status" value="1"/>
</dbReference>
<evidence type="ECO:0000259" key="2">
    <source>
        <dbReference type="PROSITE" id="PS50943"/>
    </source>
</evidence>
<feature type="region of interest" description="Disordered" evidence="1">
    <location>
        <begin position="1"/>
        <end position="45"/>
    </location>
</feature>
<comment type="caution">
    <text evidence="3">The sequence shown here is derived from an EMBL/GenBank/DDBJ whole genome shotgun (WGS) entry which is preliminary data.</text>
</comment>
<evidence type="ECO:0000313" key="4">
    <source>
        <dbReference type="Proteomes" id="UP000197174"/>
    </source>
</evidence>
<dbReference type="PROSITE" id="PS50943">
    <property type="entry name" value="HTH_CROC1"/>
    <property type="match status" value="1"/>
</dbReference>
<dbReference type="EMBL" id="MZMV01000032">
    <property type="protein sequence ID" value="OWV04827.1"/>
    <property type="molecule type" value="Genomic_DNA"/>
</dbReference>
<dbReference type="SMART" id="SM00530">
    <property type="entry name" value="HTH_XRE"/>
    <property type="match status" value="1"/>
</dbReference>
<dbReference type="Gene3D" id="1.10.260.40">
    <property type="entry name" value="lambda repressor-like DNA-binding domains"/>
    <property type="match status" value="1"/>
</dbReference>
<dbReference type="SUPFAM" id="SSF47413">
    <property type="entry name" value="lambda repressor-like DNA-binding domains"/>
    <property type="match status" value="1"/>
</dbReference>
<protein>
    <submittedName>
        <fullName evidence="3">Transcriptional regulator</fullName>
    </submittedName>
</protein>
<dbReference type="Proteomes" id="UP000197174">
    <property type="component" value="Unassembled WGS sequence"/>
</dbReference>
<accession>A0A246RJA5</accession>